<comment type="subcellular location">
    <subcellularLocation>
        <location evidence="5">Cytoplasm</location>
    </subcellularLocation>
</comment>
<gene>
    <name evidence="5" type="primary">dbpA</name>
    <name evidence="10" type="ORF">ACFYKT_20830</name>
</gene>
<feature type="domain" description="DEAD-box RNA helicase Q" evidence="9">
    <location>
        <begin position="4"/>
        <end position="32"/>
    </location>
</feature>
<evidence type="ECO:0000256" key="3">
    <source>
        <dbReference type="ARBA" id="ARBA00022806"/>
    </source>
</evidence>
<evidence type="ECO:0000256" key="6">
    <source>
        <dbReference type="PROSITE-ProRule" id="PRU00552"/>
    </source>
</evidence>
<dbReference type="Proteomes" id="UP001601058">
    <property type="component" value="Unassembled WGS sequence"/>
</dbReference>
<dbReference type="InterPro" id="IPR005580">
    <property type="entry name" value="DbpA/CsdA_RNA-bd_dom"/>
</dbReference>
<evidence type="ECO:0000256" key="5">
    <source>
        <dbReference type="HAMAP-Rule" id="MF_00965"/>
    </source>
</evidence>
<evidence type="ECO:0000313" key="11">
    <source>
        <dbReference type="Proteomes" id="UP001601058"/>
    </source>
</evidence>
<organism evidence="10 11">
    <name type="scientific">Cytobacillus mangrovibacter</name>
    <dbReference type="NCBI Taxonomy" id="3299024"/>
    <lineage>
        <taxon>Bacteria</taxon>
        <taxon>Bacillati</taxon>
        <taxon>Bacillota</taxon>
        <taxon>Bacilli</taxon>
        <taxon>Bacillales</taxon>
        <taxon>Bacillaceae</taxon>
        <taxon>Cytobacillus</taxon>
    </lineage>
</organism>
<dbReference type="InterPro" id="IPR012677">
    <property type="entry name" value="Nucleotide-bd_a/b_plait_sf"/>
</dbReference>
<dbReference type="CDD" id="cd12500">
    <property type="entry name" value="RRM_BsYxiN_like"/>
    <property type="match status" value="1"/>
</dbReference>
<dbReference type="PROSITE" id="PS51192">
    <property type="entry name" value="HELICASE_ATP_BIND_1"/>
    <property type="match status" value="1"/>
</dbReference>
<protein>
    <recommendedName>
        <fullName evidence="5">ATP-dependent RNA helicase DbpA</fullName>
        <ecNumber evidence="5">3.6.4.13</ecNumber>
    </recommendedName>
</protein>
<dbReference type="PANTHER" id="PTHR47959:SF1">
    <property type="entry name" value="ATP-DEPENDENT RNA HELICASE DBPA"/>
    <property type="match status" value="1"/>
</dbReference>
<dbReference type="PROSITE" id="PS51194">
    <property type="entry name" value="HELICASE_CTER"/>
    <property type="match status" value="1"/>
</dbReference>
<dbReference type="EMBL" id="JBIACJ010000019">
    <property type="protein sequence ID" value="MFE8698742.1"/>
    <property type="molecule type" value="Genomic_DNA"/>
</dbReference>
<evidence type="ECO:0000313" key="10">
    <source>
        <dbReference type="EMBL" id="MFE8698742.1"/>
    </source>
</evidence>
<evidence type="ECO:0000256" key="1">
    <source>
        <dbReference type="ARBA" id="ARBA00022741"/>
    </source>
</evidence>
<proteinExistence type="inferred from homology"/>
<comment type="catalytic activity">
    <reaction evidence="5">
        <text>ATP + H2O = ADP + phosphate + H(+)</text>
        <dbReference type="Rhea" id="RHEA:13065"/>
        <dbReference type="ChEBI" id="CHEBI:15377"/>
        <dbReference type="ChEBI" id="CHEBI:15378"/>
        <dbReference type="ChEBI" id="CHEBI:30616"/>
        <dbReference type="ChEBI" id="CHEBI:43474"/>
        <dbReference type="ChEBI" id="CHEBI:456216"/>
        <dbReference type="EC" id="3.6.4.13"/>
    </reaction>
</comment>
<keyword evidence="2 5" id="KW-0378">Hydrolase</keyword>
<dbReference type="PANTHER" id="PTHR47959">
    <property type="entry name" value="ATP-DEPENDENT RNA HELICASE RHLE-RELATED"/>
    <property type="match status" value="1"/>
</dbReference>
<evidence type="ECO:0000256" key="4">
    <source>
        <dbReference type="ARBA" id="ARBA00022840"/>
    </source>
</evidence>
<dbReference type="PROSITE" id="PS00039">
    <property type="entry name" value="DEAD_ATP_HELICASE"/>
    <property type="match status" value="1"/>
</dbReference>
<comment type="caution">
    <text evidence="10">The sequence shown here is derived from an EMBL/GenBank/DDBJ whole genome shotgun (WGS) entry which is preliminary data.</text>
</comment>
<dbReference type="InterPro" id="IPR000629">
    <property type="entry name" value="RNA-helicase_DEAD-box_CS"/>
</dbReference>
<dbReference type="InterPro" id="IPR001650">
    <property type="entry name" value="Helicase_C-like"/>
</dbReference>
<dbReference type="SUPFAM" id="SSF52540">
    <property type="entry name" value="P-loop containing nucleoside triphosphate hydrolases"/>
    <property type="match status" value="1"/>
</dbReference>
<dbReference type="InterPro" id="IPR014001">
    <property type="entry name" value="Helicase_ATP-bd"/>
</dbReference>
<evidence type="ECO:0000256" key="2">
    <source>
        <dbReference type="ARBA" id="ARBA00022801"/>
    </source>
</evidence>
<reference evidence="10 11" key="1">
    <citation type="submission" date="2024-08" db="EMBL/GenBank/DDBJ databases">
        <title>Two novel Cytobacillus novel species.</title>
        <authorList>
            <person name="Liu G."/>
        </authorList>
    </citation>
    <scope>NUCLEOTIDE SEQUENCE [LARGE SCALE GENOMIC DNA]</scope>
    <source>
        <strain evidence="10 11">FJAT-53684</strain>
    </source>
</reference>
<dbReference type="SMART" id="SM00490">
    <property type="entry name" value="HELICc"/>
    <property type="match status" value="1"/>
</dbReference>
<dbReference type="InterPro" id="IPR027417">
    <property type="entry name" value="P-loop_NTPase"/>
</dbReference>
<dbReference type="CDD" id="cd00268">
    <property type="entry name" value="DEADc"/>
    <property type="match status" value="1"/>
</dbReference>
<dbReference type="InterPro" id="IPR050079">
    <property type="entry name" value="DEAD_box_RNA_helicase"/>
</dbReference>
<keyword evidence="4 5" id="KW-0067">ATP-binding</keyword>
<accession>A0ABW6K3I8</accession>
<dbReference type="EC" id="3.6.4.13" evidence="5"/>
<keyword evidence="3 5" id="KW-0347">Helicase</keyword>
<dbReference type="GO" id="GO:0004386">
    <property type="term" value="F:helicase activity"/>
    <property type="evidence" value="ECO:0007669"/>
    <property type="project" value="UniProtKB-KW"/>
</dbReference>
<feature type="region of interest" description="Involved in 23S rRNA binding" evidence="5">
    <location>
        <begin position="406"/>
        <end position="483"/>
    </location>
</feature>
<comment type="function">
    <text evidence="5">DEAD-box RNA helicase involved in the assembly of the 50S ribosomal subunit. Has an RNA-dependent ATPase activity, which is specific for 23S rRNA, and a 3' to 5' RNA helicase activity that uses the energy of ATP hydrolysis to destabilize and unwind short rRNA duplexes.</text>
</comment>
<dbReference type="CDD" id="cd18787">
    <property type="entry name" value="SF2_C_DEAD"/>
    <property type="match status" value="1"/>
</dbReference>
<feature type="short sequence motif" description="Q motif" evidence="6">
    <location>
        <begin position="4"/>
        <end position="32"/>
    </location>
</feature>
<keyword evidence="11" id="KW-1185">Reference proteome</keyword>
<dbReference type="Pfam" id="PF00271">
    <property type="entry name" value="Helicase_C"/>
    <property type="match status" value="1"/>
</dbReference>
<dbReference type="Gene3D" id="3.40.50.300">
    <property type="entry name" value="P-loop containing nucleotide triphosphate hydrolases"/>
    <property type="match status" value="2"/>
</dbReference>
<keyword evidence="5" id="KW-0963">Cytoplasm</keyword>
<dbReference type="Pfam" id="PF00270">
    <property type="entry name" value="DEAD"/>
    <property type="match status" value="1"/>
</dbReference>
<dbReference type="Gene3D" id="3.30.70.330">
    <property type="match status" value="1"/>
</dbReference>
<comment type="similarity">
    <text evidence="5">Belongs to the DEAD box helicase family. DbpA subfamily.</text>
</comment>
<dbReference type="InterPro" id="IPR014014">
    <property type="entry name" value="RNA_helicase_DEAD_Q_motif"/>
</dbReference>
<dbReference type="InterPro" id="IPR028619">
    <property type="entry name" value="DEAD_helicase_DbpA"/>
</dbReference>
<evidence type="ECO:0000259" key="8">
    <source>
        <dbReference type="PROSITE" id="PS51194"/>
    </source>
</evidence>
<feature type="domain" description="Helicase C-terminal" evidence="8">
    <location>
        <begin position="216"/>
        <end position="378"/>
    </location>
</feature>
<dbReference type="InterPro" id="IPR011545">
    <property type="entry name" value="DEAD/DEAH_box_helicase_dom"/>
</dbReference>
<keyword evidence="1 5" id="KW-0547">Nucleotide-binding</keyword>
<evidence type="ECO:0000259" key="9">
    <source>
        <dbReference type="PROSITE" id="PS51195"/>
    </source>
</evidence>
<sequence>MGTDNFSDYQLSEEIKKALTSLNYKNPTEVQRKVIPIALENKDLIVKSQTGSGKTASFGIPICEMVEWEENKPQALILTPTRELAAQVKEDLTNIGRFKRIKATAVYGKQPFAKQKLELKQKTHIVVGTPGRVLDHIEKGTFVVERLKYLIIDEADEMLNMGFIDQVEAIINKLPVNRVTSVFSATLPKDIDQLCHKYMNHPIEIEMKATGITTAKIEHSLLEVREENKFSLLKDITIVENADSCIIFCRTQERVNDLLEQLNDLNYPCDKIHGGMYQEDRFAVMNDFKRGEFRYLVATDVAARGIDIENISLVINYDIPLEKESYVHRTGRTGRAGKAGKAITLMTPYEEKFLGEIEEYVGFEIPKADAPLKEEVERGKAAFEEKINMKPTLKEDKSARLNKDIMKLYFNGGKKKKIRAVDFVGTIAKIKGVTSEDIGIITIQDQVSFVEILNGKGPIVLQAMKKTTVKGKLLKVNIANQRK</sequence>
<keyword evidence="5" id="KW-0694">RNA-binding</keyword>
<dbReference type="RefSeq" id="WP_389223634.1">
    <property type="nucleotide sequence ID" value="NZ_JBIACJ010000019.1"/>
</dbReference>
<dbReference type="HAMAP" id="MF_00965">
    <property type="entry name" value="DEAD_helicase_DbpA"/>
    <property type="match status" value="1"/>
</dbReference>
<keyword evidence="5" id="KW-0690">Ribosome biogenesis</keyword>
<dbReference type="Pfam" id="PF03880">
    <property type="entry name" value="DbpA"/>
    <property type="match status" value="1"/>
</dbReference>
<dbReference type="SMART" id="SM00487">
    <property type="entry name" value="DEXDc"/>
    <property type="match status" value="1"/>
</dbReference>
<name>A0ABW6K3I8_9BACI</name>
<dbReference type="PROSITE" id="PS51195">
    <property type="entry name" value="Q_MOTIF"/>
    <property type="match status" value="1"/>
</dbReference>
<evidence type="ECO:0000259" key="7">
    <source>
        <dbReference type="PROSITE" id="PS51192"/>
    </source>
</evidence>
<comment type="domain">
    <text evidence="5">Contains an N-terminal domain that binds non-specifically to RNA and a C-terminal domain that binds specifically and tightly to hairpin 92 of 23S rRNA.</text>
</comment>
<dbReference type="InterPro" id="IPR044742">
    <property type="entry name" value="DEAD/DEAH_RhlB"/>
</dbReference>
<feature type="domain" description="Helicase ATP-binding" evidence="7">
    <location>
        <begin position="35"/>
        <end position="205"/>
    </location>
</feature>